<dbReference type="Proteomes" id="UP000054537">
    <property type="component" value="Unassembled WGS sequence"/>
</dbReference>
<evidence type="ECO:0000313" key="2">
    <source>
        <dbReference type="EMBL" id="KHD74510.1"/>
    </source>
</evidence>
<organism evidence="2 3">
    <name type="scientific">Actinoplanes utahensis</name>
    <dbReference type="NCBI Taxonomy" id="1869"/>
    <lineage>
        <taxon>Bacteria</taxon>
        <taxon>Bacillati</taxon>
        <taxon>Actinomycetota</taxon>
        <taxon>Actinomycetes</taxon>
        <taxon>Micromonosporales</taxon>
        <taxon>Micromonosporaceae</taxon>
        <taxon>Actinoplanes</taxon>
    </lineage>
</organism>
<reference evidence="2 3" key="1">
    <citation type="submission" date="2014-10" db="EMBL/GenBank/DDBJ databases">
        <title>Draft genome sequence of Actinoplanes utahensis NRRL 12052.</title>
        <authorList>
            <person name="Velasco-Bucheli B."/>
            <person name="del Cerro C."/>
            <person name="Hormigo D."/>
            <person name="Garcia J.L."/>
            <person name="Acebal C."/>
            <person name="Arroyo M."/>
            <person name="de la Mata I."/>
        </authorList>
    </citation>
    <scope>NUCLEOTIDE SEQUENCE [LARGE SCALE GENOMIC DNA]</scope>
    <source>
        <strain evidence="2 3">NRRL 12052</strain>
    </source>
</reference>
<protein>
    <submittedName>
        <fullName evidence="2">Uncharacterized protein</fullName>
    </submittedName>
</protein>
<dbReference type="STRING" id="1869.MB27_28230"/>
<dbReference type="AlphaFoldDB" id="A0A0A6UEP4"/>
<keyword evidence="3" id="KW-1185">Reference proteome</keyword>
<comment type="caution">
    <text evidence="2">The sequence shown here is derived from an EMBL/GenBank/DDBJ whole genome shotgun (WGS) entry which is preliminary data.</text>
</comment>
<proteinExistence type="predicted"/>
<accession>A0A0A6UEP4</accession>
<evidence type="ECO:0000313" key="3">
    <source>
        <dbReference type="Proteomes" id="UP000054537"/>
    </source>
</evidence>
<feature type="compositionally biased region" description="Polar residues" evidence="1">
    <location>
        <begin position="1"/>
        <end position="10"/>
    </location>
</feature>
<feature type="region of interest" description="Disordered" evidence="1">
    <location>
        <begin position="1"/>
        <end position="97"/>
    </location>
</feature>
<gene>
    <name evidence="2" type="ORF">MB27_28230</name>
</gene>
<evidence type="ECO:0000256" key="1">
    <source>
        <dbReference type="SAM" id="MobiDB-lite"/>
    </source>
</evidence>
<feature type="compositionally biased region" description="Low complexity" evidence="1">
    <location>
        <begin position="22"/>
        <end position="63"/>
    </location>
</feature>
<sequence>MSCQPVTVSIETPGRPQRLVRTRPTAMDAAPARPAAMPAGSRRAAAVSTARATPRAPIRPASTVREETRSPSHSTLSPATSNGCTAPSTAAIPPGSR</sequence>
<feature type="compositionally biased region" description="Polar residues" evidence="1">
    <location>
        <begin position="71"/>
        <end position="88"/>
    </location>
</feature>
<name>A0A0A6UEP4_ACTUT</name>
<dbReference type="EMBL" id="JRTT01000042">
    <property type="protein sequence ID" value="KHD74510.1"/>
    <property type="molecule type" value="Genomic_DNA"/>
</dbReference>